<dbReference type="Proteomes" id="UP000252405">
    <property type="component" value="Unassembled WGS sequence"/>
</dbReference>
<sequence>MTAVEALQRMANKTLSGSEYLASCFDRIHQREGKVQAWECLAAPQAVSHGTGLLQNIPVGIKDIYDTRDFPTRWGTEYIRCDRSVSDASPVALLKNAGAFVMGKTVSTEFAYFSPGKTRNPYDLDRTPGGSSSGSAAAVADGMVPIALGTQTAGSITRPASYCNVIGFKPTYGLISRAGIKSFSETLDTVGYFARSVNDIALVHAALTCTQFAPLARLDLAGLKIGVIRVPSDGDLDRDVEGALDRTCQRLSAEGVAITSSLDHARELDRLVELQSLVMAFESSRCLADVYFQHADDMSDKLREILERGFAITLDEYYGARQEAERLQSRVAPLFKEVDLLLSPSAVNVAPLASGISTGDPLYSRAWTLLGLPTISLPIESGHHGMPVGMQLIAPRYRDSVLLGYSHELLARLGRYARALDE</sequence>
<name>A0A368U358_9GAMM</name>
<comment type="caution">
    <text evidence="2">The sequence shown here is derived from an EMBL/GenBank/DDBJ whole genome shotgun (WGS) entry which is preliminary data.</text>
</comment>
<dbReference type="OrthoDB" id="8872210at2"/>
<dbReference type="RefSeq" id="WP_114477020.1">
    <property type="nucleotide sequence ID" value="NZ_QPII01000001.1"/>
</dbReference>
<dbReference type="GO" id="GO:0003824">
    <property type="term" value="F:catalytic activity"/>
    <property type="evidence" value="ECO:0007669"/>
    <property type="project" value="InterPro"/>
</dbReference>
<proteinExistence type="predicted"/>
<dbReference type="EMBL" id="QPII01000001">
    <property type="protein sequence ID" value="RCV91569.1"/>
    <property type="molecule type" value="Genomic_DNA"/>
</dbReference>
<evidence type="ECO:0000313" key="3">
    <source>
        <dbReference type="Proteomes" id="UP000252405"/>
    </source>
</evidence>
<dbReference type="Gene3D" id="3.90.1300.10">
    <property type="entry name" value="Amidase signature (AS) domain"/>
    <property type="match status" value="1"/>
</dbReference>
<evidence type="ECO:0000259" key="1">
    <source>
        <dbReference type="Pfam" id="PF01425"/>
    </source>
</evidence>
<dbReference type="Pfam" id="PF01425">
    <property type="entry name" value="Amidase"/>
    <property type="match status" value="1"/>
</dbReference>
<dbReference type="PANTHER" id="PTHR11895:SF151">
    <property type="entry name" value="GLUTAMYL-TRNA(GLN) AMIDOTRANSFERASE SUBUNIT A"/>
    <property type="match status" value="1"/>
</dbReference>
<reference evidence="2 3" key="1">
    <citation type="submission" date="2018-07" db="EMBL/GenBank/DDBJ databases">
        <title>Halomonas montanilacus sp. nov., isolated from Lake Pengyan on Tibetan Plateau.</title>
        <authorList>
            <person name="Lu H."/>
            <person name="Xing P."/>
            <person name="Wu Q."/>
        </authorList>
    </citation>
    <scope>NUCLEOTIDE SEQUENCE [LARGE SCALE GENOMIC DNA]</scope>
    <source>
        <strain evidence="2 3">PYC7W</strain>
    </source>
</reference>
<dbReference type="PANTHER" id="PTHR11895">
    <property type="entry name" value="TRANSAMIDASE"/>
    <property type="match status" value="1"/>
</dbReference>
<dbReference type="InterPro" id="IPR036928">
    <property type="entry name" value="AS_sf"/>
</dbReference>
<accession>A0A368U358</accession>
<dbReference type="SUPFAM" id="SSF75304">
    <property type="entry name" value="Amidase signature (AS) enzymes"/>
    <property type="match status" value="1"/>
</dbReference>
<organism evidence="2 3">
    <name type="scientific">Billgrantia montanilacus</name>
    <dbReference type="NCBI Taxonomy" id="2282305"/>
    <lineage>
        <taxon>Bacteria</taxon>
        <taxon>Pseudomonadati</taxon>
        <taxon>Pseudomonadota</taxon>
        <taxon>Gammaproteobacteria</taxon>
        <taxon>Oceanospirillales</taxon>
        <taxon>Halomonadaceae</taxon>
        <taxon>Billgrantia</taxon>
    </lineage>
</organism>
<dbReference type="InterPro" id="IPR000120">
    <property type="entry name" value="Amidase"/>
</dbReference>
<dbReference type="InterPro" id="IPR023631">
    <property type="entry name" value="Amidase_dom"/>
</dbReference>
<gene>
    <name evidence="2" type="ORF">DU505_00380</name>
</gene>
<feature type="domain" description="Amidase" evidence="1">
    <location>
        <begin position="48"/>
        <end position="403"/>
    </location>
</feature>
<dbReference type="AlphaFoldDB" id="A0A368U358"/>
<keyword evidence="3" id="KW-1185">Reference proteome</keyword>
<evidence type="ECO:0000313" key="2">
    <source>
        <dbReference type="EMBL" id="RCV91569.1"/>
    </source>
</evidence>
<protein>
    <submittedName>
        <fullName evidence="2">Amidase</fullName>
    </submittedName>
</protein>